<reference evidence="1 2" key="1">
    <citation type="journal article" date="2011" name="Microbiology">
        <title>Transcriptome response to different carbon sources in Acetobacter aceti.</title>
        <authorList>
            <person name="Sakurai K."/>
            <person name="Arai H."/>
            <person name="Ishii M."/>
            <person name="Igarashi Y."/>
        </authorList>
    </citation>
    <scope>NUCLEOTIDE SEQUENCE [LARGE SCALE GENOMIC DNA]</scope>
    <source>
        <strain evidence="1 2">NBRC 14818</strain>
    </source>
</reference>
<dbReference type="EMBL" id="AP023410">
    <property type="protein sequence ID" value="BCK77575.1"/>
    <property type="molecule type" value="Genomic_DNA"/>
</dbReference>
<accession>A0AB33IHV1</accession>
<evidence type="ECO:0000313" key="1">
    <source>
        <dbReference type="EMBL" id="BCK77575.1"/>
    </source>
</evidence>
<dbReference type="Proteomes" id="UP000516424">
    <property type="component" value="Chromosome"/>
</dbReference>
<dbReference type="AlphaFoldDB" id="A0AB33IHV1"/>
<name>A0AB33IHV1_ACEAC</name>
<evidence type="ECO:0000313" key="2">
    <source>
        <dbReference type="Proteomes" id="UP000516424"/>
    </source>
</evidence>
<proteinExistence type="predicted"/>
<gene>
    <name evidence="1" type="ORF">EMQ_3181</name>
</gene>
<keyword evidence="2" id="KW-1185">Reference proteome</keyword>
<dbReference type="RefSeq" id="WP_010666674.1">
    <property type="nucleotide sequence ID" value="NZ_AP023410.1"/>
</dbReference>
<sequence>MLLRPLRVIVGLIPPVGMHGYPIGVRPRKKETILAESLSRFWSSRDGMNMVLRPDTAPGRLSISALFADP</sequence>
<protein>
    <submittedName>
        <fullName evidence="1">Uncharacterized protein</fullName>
    </submittedName>
</protein>
<organism evidence="1 2">
    <name type="scientific">Acetobacter aceti NBRC 14818</name>
    <dbReference type="NCBI Taxonomy" id="887700"/>
    <lineage>
        <taxon>Bacteria</taxon>
        <taxon>Pseudomonadati</taxon>
        <taxon>Pseudomonadota</taxon>
        <taxon>Alphaproteobacteria</taxon>
        <taxon>Acetobacterales</taxon>
        <taxon>Acetobacteraceae</taxon>
        <taxon>Acetobacter</taxon>
        <taxon>Acetobacter subgen. Acetobacter</taxon>
    </lineage>
</organism>